<gene>
    <name evidence="2" type="ORF">CRP01_11190</name>
</gene>
<keyword evidence="3" id="KW-1185">Reference proteome</keyword>
<protein>
    <submittedName>
        <fullName evidence="2">Uncharacterized protein</fullName>
    </submittedName>
</protein>
<keyword evidence="1" id="KW-0812">Transmembrane</keyword>
<dbReference type="EMBL" id="PDUD01000018">
    <property type="protein sequence ID" value="PHN06141.1"/>
    <property type="molecule type" value="Genomic_DNA"/>
</dbReference>
<reference evidence="2 3" key="1">
    <citation type="submission" date="2017-10" db="EMBL/GenBank/DDBJ databases">
        <title>The draft genome sequence of Lewinella nigricans NBRC 102662.</title>
        <authorList>
            <person name="Wang K."/>
        </authorList>
    </citation>
    <scope>NUCLEOTIDE SEQUENCE [LARGE SCALE GENOMIC DNA]</scope>
    <source>
        <strain evidence="2 3">NBRC 102662</strain>
    </source>
</reference>
<dbReference type="OrthoDB" id="625021at2"/>
<name>A0A2D0NCB2_FLAN2</name>
<comment type="caution">
    <text evidence="2">The sequence shown here is derived from an EMBL/GenBank/DDBJ whole genome shotgun (WGS) entry which is preliminary data.</text>
</comment>
<dbReference type="RefSeq" id="WP_099150125.1">
    <property type="nucleotide sequence ID" value="NZ_PDUD01000018.1"/>
</dbReference>
<feature type="transmembrane region" description="Helical" evidence="1">
    <location>
        <begin position="6"/>
        <end position="25"/>
    </location>
</feature>
<organism evidence="2 3">
    <name type="scientific">Flavilitoribacter nigricans (strain ATCC 23147 / DSM 23189 / NBRC 102662 / NCIMB 1420 / SS-2)</name>
    <name type="common">Lewinella nigricans</name>
    <dbReference type="NCBI Taxonomy" id="1122177"/>
    <lineage>
        <taxon>Bacteria</taxon>
        <taxon>Pseudomonadati</taxon>
        <taxon>Bacteroidota</taxon>
        <taxon>Saprospiria</taxon>
        <taxon>Saprospirales</taxon>
        <taxon>Lewinellaceae</taxon>
        <taxon>Flavilitoribacter</taxon>
    </lineage>
</organism>
<dbReference type="AlphaFoldDB" id="A0A2D0NCB2"/>
<evidence type="ECO:0000256" key="1">
    <source>
        <dbReference type="SAM" id="Phobius"/>
    </source>
</evidence>
<accession>A0A2D0NCB2</accession>
<sequence>MRSYFAIVLPVVFTFLGALFVNEYLKKSRVSSRETEKPQEYIKLNDQDPYFDIGEIEIGYTLTLKNYAQFSTYDDIELLFKFFDSRNELVDQKKETLSGPIRPGADRTYRIQLSLKEALRKSGHVQIVGARSI</sequence>
<evidence type="ECO:0000313" key="3">
    <source>
        <dbReference type="Proteomes" id="UP000223913"/>
    </source>
</evidence>
<keyword evidence="1" id="KW-1133">Transmembrane helix</keyword>
<proteinExistence type="predicted"/>
<evidence type="ECO:0000313" key="2">
    <source>
        <dbReference type="EMBL" id="PHN06141.1"/>
    </source>
</evidence>
<dbReference type="Proteomes" id="UP000223913">
    <property type="component" value="Unassembled WGS sequence"/>
</dbReference>
<keyword evidence="1" id="KW-0472">Membrane</keyword>